<evidence type="ECO:0000256" key="5">
    <source>
        <dbReference type="ARBA" id="ARBA00022892"/>
    </source>
</evidence>
<dbReference type="InterPro" id="IPR028565">
    <property type="entry name" value="MHD"/>
</dbReference>
<dbReference type="EMBL" id="CATQJA010002624">
    <property type="protein sequence ID" value="CAJ0573804.1"/>
    <property type="molecule type" value="Genomic_DNA"/>
</dbReference>
<feature type="compositionally biased region" description="Low complexity" evidence="12">
    <location>
        <begin position="181"/>
        <end position="191"/>
    </location>
</feature>
<dbReference type="Proteomes" id="UP001177023">
    <property type="component" value="Unassembled WGS sequence"/>
</dbReference>
<evidence type="ECO:0000256" key="2">
    <source>
        <dbReference type="ARBA" id="ARBA00011775"/>
    </source>
</evidence>
<keyword evidence="3 10" id="KW-0813">Transport</keyword>
<dbReference type="CDD" id="cd09254">
    <property type="entry name" value="AP_delta-COPI_MHD"/>
    <property type="match status" value="1"/>
</dbReference>
<dbReference type="GO" id="GO:0006888">
    <property type="term" value="P:endoplasmic reticulum to Golgi vesicle-mediated transport"/>
    <property type="evidence" value="ECO:0007669"/>
    <property type="project" value="TreeGrafter"/>
</dbReference>
<dbReference type="GO" id="GO:0006890">
    <property type="term" value="P:retrograde vesicle-mediated transport, Golgi to endoplasmic reticulum"/>
    <property type="evidence" value="ECO:0007669"/>
    <property type="project" value="UniProtKB-UniRule"/>
</dbReference>
<evidence type="ECO:0000313" key="14">
    <source>
        <dbReference type="EMBL" id="CAJ0573804.1"/>
    </source>
</evidence>
<evidence type="ECO:0000256" key="7">
    <source>
        <dbReference type="ARBA" id="ARBA00023034"/>
    </source>
</evidence>
<keyword evidence="4 10" id="KW-0963">Cytoplasm</keyword>
<evidence type="ECO:0000256" key="3">
    <source>
        <dbReference type="ARBA" id="ARBA00022448"/>
    </source>
</evidence>
<accession>A0AA36CST2</accession>
<evidence type="ECO:0000256" key="1">
    <source>
        <dbReference type="ARBA" id="ARBA00010516"/>
    </source>
</evidence>
<dbReference type="SUPFAM" id="SSF49447">
    <property type="entry name" value="Second domain of Mu2 adaptin subunit (ap50) of ap2 adaptor"/>
    <property type="match status" value="1"/>
</dbReference>
<dbReference type="FunFam" id="3.30.450.60:FF:000003">
    <property type="entry name" value="Coatomer subunit delta"/>
    <property type="match status" value="1"/>
</dbReference>
<evidence type="ECO:0000313" key="15">
    <source>
        <dbReference type="Proteomes" id="UP001177023"/>
    </source>
</evidence>
<dbReference type="SUPFAM" id="SSF64356">
    <property type="entry name" value="SNARE-like"/>
    <property type="match status" value="1"/>
</dbReference>
<keyword evidence="8 10" id="KW-0472">Membrane</keyword>
<evidence type="ECO:0000256" key="6">
    <source>
        <dbReference type="ARBA" id="ARBA00022927"/>
    </source>
</evidence>
<evidence type="ECO:0000256" key="9">
    <source>
        <dbReference type="ARBA" id="ARBA00023329"/>
    </source>
</evidence>
<comment type="function">
    <text evidence="10">The coatomer is a cytosolic protein complex that binds to dilysine motifs and reversibly associates with Golgi non-clathrin-coated vesicles, which further mediate biosynthetic protein transport from the ER, via the Golgi up to the trans Golgi network. Coatomer complex is required for budding from Golgi membranes, and is essential for the retrograde Golgi-to-ER transport of dilysine-tagged proteins.</text>
</comment>
<dbReference type="GO" id="GO:0030126">
    <property type="term" value="C:COPI vesicle coat"/>
    <property type="evidence" value="ECO:0007669"/>
    <property type="project" value="UniProtKB-UniRule"/>
</dbReference>
<keyword evidence="15" id="KW-1185">Reference proteome</keyword>
<gene>
    <name evidence="14" type="ORF">MSPICULIGERA_LOCUS12152</name>
</gene>
<feature type="domain" description="MHD" evidence="13">
    <location>
        <begin position="279"/>
        <end position="519"/>
    </location>
</feature>
<feature type="region of interest" description="Disordered" evidence="12">
    <location>
        <begin position="181"/>
        <end position="230"/>
    </location>
</feature>
<keyword evidence="6 10" id="KW-0653">Protein transport</keyword>
<reference evidence="14" key="1">
    <citation type="submission" date="2023-06" db="EMBL/GenBank/DDBJ databases">
        <authorList>
            <person name="Delattre M."/>
        </authorList>
    </citation>
    <scope>NUCLEOTIDE SEQUENCE</scope>
    <source>
        <strain evidence="14">AF72</strain>
    </source>
</reference>
<dbReference type="PANTHER" id="PTHR10121:SF0">
    <property type="entry name" value="COATOMER SUBUNIT DELTA"/>
    <property type="match status" value="1"/>
</dbReference>
<dbReference type="CDD" id="cd14830">
    <property type="entry name" value="Delta_COP_N"/>
    <property type="match status" value="1"/>
</dbReference>
<dbReference type="FunFam" id="2.60.40.1170:FF:000007">
    <property type="entry name" value="Coatomer subunit delta"/>
    <property type="match status" value="1"/>
</dbReference>
<comment type="subcellular location">
    <subcellularLocation>
        <location evidence="10 11">Cytoplasm</location>
    </subcellularLocation>
    <subcellularLocation>
        <location evidence="10 11">Cytoplasmic vesicle</location>
        <location evidence="10 11">COPI-coated vesicle membrane</location>
        <topology evidence="10 11">Peripheral membrane protein</topology>
        <orientation evidence="10 11">Cytoplasmic side</orientation>
    </subcellularLocation>
    <subcellularLocation>
        <location evidence="10 11">Golgi apparatus membrane</location>
        <topology evidence="10 11">Peripheral membrane protein</topology>
        <orientation evidence="10 11">Cytoplasmic side</orientation>
    </subcellularLocation>
</comment>
<dbReference type="Gene3D" id="3.30.450.60">
    <property type="match status" value="1"/>
</dbReference>
<proteinExistence type="inferred from homology"/>
<evidence type="ECO:0000256" key="4">
    <source>
        <dbReference type="ARBA" id="ARBA00022490"/>
    </source>
</evidence>
<evidence type="ECO:0000259" key="13">
    <source>
        <dbReference type="PROSITE" id="PS51072"/>
    </source>
</evidence>
<comment type="caution">
    <text evidence="14">The sequence shown here is derived from an EMBL/GenBank/DDBJ whole genome shotgun (WGS) entry which is preliminary data.</text>
</comment>
<dbReference type="Pfam" id="PF00928">
    <property type="entry name" value="Adap_comp_sub"/>
    <property type="match status" value="1"/>
</dbReference>
<keyword evidence="5 10" id="KW-0931">ER-Golgi transport</keyword>
<keyword evidence="9 10" id="KW-0968">Cytoplasmic vesicle</keyword>
<keyword evidence="7 10" id="KW-0333">Golgi apparatus</keyword>
<dbReference type="AlphaFoldDB" id="A0AA36CST2"/>
<name>A0AA36CST2_9BILA</name>
<evidence type="ECO:0000256" key="11">
    <source>
        <dbReference type="RuleBase" id="RU366052"/>
    </source>
</evidence>
<comment type="similarity">
    <text evidence="1 10">Belongs to the adaptor complexes medium subunit family. Delta-COP subfamily.</text>
</comment>
<evidence type="ECO:0000256" key="10">
    <source>
        <dbReference type="RuleBase" id="RU364018"/>
    </source>
</evidence>
<dbReference type="GO" id="GO:0015031">
    <property type="term" value="P:protein transport"/>
    <property type="evidence" value="ECO:0007669"/>
    <property type="project" value="UniProtKB-KW"/>
</dbReference>
<dbReference type="PANTHER" id="PTHR10121">
    <property type="entry name" value="COATOMER SUBUNIT DELTA"/>
    <property type="match status" value="1"/>
</dbReference>
<protein>
    <recommendedName>
        <fullName evidence="10">Coatomer subunit delta</fullName>
    </recommendedName>
</protein>
<dbReference type="PROSITE" id="PS51072">
    <property type="entry name" value="MHD"/>
    <property type="match status" value="1"/>
</dbReference>
<dbReference type="InterPro" id="IPR036168">
    <property type="entry name" value="AP2_Mu_C_sf"/>
</dbReference>
<sequence>MVLIAAAVFSKSGKYLVSRQFVTDMTRARLEGLLDAFPKLIQSEKDSAVRQHTFVETDSVRYVFHPMDSIYMVLITTKASNILEDLETLRLFSRVIPEYCRANDEKEILNHNFDLIFAFDEIVTLGYRENVNLAQIRTFTEMDSHEERVFLQIKQAQEKAAMEAAKERAKELKRQQKEALSRGLGARAGAAPTGFGGSGISSSSMPQQTYEKPIAKPTPAPSRAGGGNAMRLGAKTRNEEQFLEELQSQGQAVAPVQQQRGAQACHASAAQPAVSNVKREPVHVKCDEKIVAVVGRDGGLQQAEITGVVALSVSAADFNTVSVQMRNEAPAGAQLQVHPHLDKKEWQTNAMIKLKNAQKPFPVNNEVGVLKWRLPLQEEDQLPLALNCWPQESSDGCTVNIEYTLQREDLQLNNVIITVPLPASTAPVVSECEGSYEYQKSRSQLVWTLPIIEESNSTGTLEFTVPNGHSDSFFPVHVSFASPSLYCKLLVESAQTFDGSTPVTYSTETNFGTEKYEVV</sequence>
<organism evidence="14 15">
    <name type="scientific">Mesorhabditis spiculigera</name>
    <dbReference type="NCBI Taxonomy" id="96644"/>
    <lineage>
        <taxon>Eukaryota</taxon>
        <taxon>Metazoa</taxon>
        <taxon>Ecdysozoa</taxon>
        <taxon>Nematoda</taxon>
        <taxon>Chromadorea</taxon>
        <taxon>Rhabditida</taxon>
        <taxon>Rhabditina</taxon>
        <taxon>Rhabditomorpha</taxon>
        <taxon>Rhabditoidea</taxon>
        <taxon>Rhabditidae</taxon>
        <taxon>Mesorhabditinae</taxon>
        <taxon>Mesorhabditis</taxon>
    </lineage>
</organism>
<evidence type="ECO:0000256" key="8">
    <source>
        <dbReference type="ARBA" id="ARBA00023136"/>
    </source>
</evidence>
<dbReference type="GO" id="GO:0051645">
    <property type="term" value="P:Golgi localization"/>
    <property type="evidence" value="ECO:0007669"/>
    <property type="project" value="TreeGrafter"/>
</dbReference>
<evidence type="ECO:0000256" key="12">
    <source>
        <dbReference type="SAM" id="MobiDB-lite"/>
    </source>
</evidence>
<dbReference type="InterPro" id="IPR027059">
    <property type="entry name" value="Coatomer_dsu"/>
</dbReference>
<dbReference type="GO" id="GO:0000139">
    <property type="term" value="C:Golgi membrane"/>
    <property type="evidence" value="ECO:0007669"/>
    <property type="project" value="UniProtKB-SubCell"/>
</dbReference>
<dbReference type="InterPro" id="IPR011012">
    <property type="entry name" value="Longin-like_dom_sf"/>
</dbReference>
<feature type="non-terminal residue" evidence="14">
    <location>
        <position position="1"/>
    </location>
</feature>
<dbReference type="Gene3D" id="2.60.40.1170">
    <property type="entry name" value="Mu homology domain, subdomain B"/>
    <property type="match status" value="2"/>
</dbReference>
<comment type="subunit">
    <text evidence="2 10">Oligomeric complex that consists of at least the alpha, beta, beta', gamma, delta, epsilon and zeta subunits.</text>
</comment>